<evidence type="ECO:0000256" key="1">
    <source>
        <dbReference type="SAM" id="MobiDB-lite"/>
    </source>
</evidence>
<dbReference type="PANTHER" id="PTHR34560:SF1">
    <property type="entry name" value="START DOMAIN-CONTAINING PROTEIN"/>
    <property type="match status" value="1"/>
</dbReference>
<feature type="region of interest" description="Disordered" evidence="1">
    <location>
        <begin position="195"/>
        <end position="225"/>
    </location>
</feature>
<dbReference type="PANTHER" id="PTHR34560">
    <property type="entry name" value="POLYKETIDE CYCLASE/DEHYDRASE/LIPID TRANSPORT SUPERFAMILY PROTEIN"/>
    <property type="match status" value="1"/>
</dbReference>
<dbReference type="VEuPathDB" id="CryptoDB:Vbra_16337"/>
<dbReference type="OrthoDB" id="17317at2759"/>
<name>A0A0G4FVR0_VITBC</name>
<feature type="region of interest" description="Disordered" evidence="1">
    <location>
        <begin position="305"/>
        <end position="356"/>
    </location>
</feature>
<keyword evidence="3" id="KW-1185">Reference proteome</keyword>
<dbReference type="InterPro" id="IPR023393">
    <property type="entry name" value="START-like_dom_sf"/>
</dbReference>
<evidence type="ECO:0000313" key="2">
    <source>
        <dbReference type="EMBL" id="CEM19252.1"/>
    </source>
</evidence>
<dbReference type="EMBL" id="CDMY01000510">
    <property type="protein sequence ID" value="CEM19252.1"/>
    <property type="molecule type" value="Genomic_DNA"/>
</dbReference>
<dbReference type="Proteomes" id="UP000041254">
    <property type="component" value="Unassembled WGS sequence"/>
</dbReference>
<accession>A0A0G4FVR0</accession>
<protein>
    <recommendedName>
        <fullName evidence="4">START domain-containing protein</fullName>
    </recommendedName>
</protein>
<dbReference type="AlphaFoldDB" id="A0A0G4FVR0"/>
<proteinExistence type="predicted"/>
<dbReference type="Gene3D" id="3.30.530.20">
    <property type="match status" value="1"/>
</dbReference>
<sequence length="643" mass="73461">MASPVSPISLPPYPQPHVAKTTPSSSRDAASHHLMSYSDLEHVRTLADGWQRSLDTCIEYWEAGLQEEAGQMLSKTKQEMDLFFEEVTKATPWEHVSTPKSGVIIEDASEDKTIRESNTCRYILNLCPMPQAADGRRRPRGGKGPRAMHPVFQDEALVDILSALCQRLNACPVLAEIRLAEQADEEMLLEEAKAGVRNEETPETADTPSQSFVADGAGGPPSPQLDPFGWDHRMCEAESEAEEFREGGFRLIRPIRGCDEDRERREGLEDLERLIGEVEWLLEAEQVTLAYKRLQALKRRTVEHLKKTGGGTPTPSYTFLSTSHSQPPSPTLSYGHDGSPQHSPTHHGSTRRRRPNLRSQLERLGVAGAHRKVLDENTVKRLNYRMARIEGVNELMMASPTDQAWRAVSHDAYDFRWRFDEDGTAIMMIEGVLNSDLFSIMCLIYECDYHNKWLPFLTESSTYHIVGRLQQIVVHGYALPWPFEPREAVAYGFGTNALEDPDFHCVMVVAWSVPNEKTYWDAPVPGARDGVIRMNVEHFAYYFYPESEKSTRMKVLLKIDPKIAFVPLWLQNYIARFICQWMFRNILKCIKNFKGSVWEKRMKERPEVYEWIRREVQKFYESDTFKQRKCAAASTDTKGKGGR</sequence>
<reference evidence="2 3" key="1">
    <citation type="submission" date="2014-11" db="EMBL/GenBank/DDBJ databases">
        <authorList>
            <person name="Zhu J."/>
            <person name="Qi W."/>
            <person name="Song R."/>
        </authorList>
    </citation>
    <scope>NUCLEOTIDE SEQUENCE [LARGE SCALE GENOMIC DNA]</scope>
</reference>
<evidence type="ECO:0000313" key="3">
    <source>
        <dbReference type="Proteomes" id="UP000041254"/>
    </source>
</evidence>
<dbReference type="PhylomeDB" id="A0A0G4FVR0"/>
<feature type="compositionally biased region" description="Polar residues" evidence="1">
    <location>
        <begin position="313"/>
        <end position="326"/>
    </location>
</feature>
<feature type="compositionally biased region" description="Basic residues" evidence="1">
    <location>
        <begin position="344"/>
        <end position="356"/>
    </location>
</feature>
<evidence type="ECO:0008006" key="4">
    <source>
        <dbReference type="Google" id="ProtNLM"/>
    </source>
</evidence>
<organism evidence="2 3">
    <name type="scientific">Vitrella brassicaformis (strain CCMP3155)</name>
    <dbReference type="NCBI Taxonomy" id="1169540"/>
    <lineage>
        <taxon>Eukaryota</taxon>
        <taxon>Sar</taxon>
        <taxon>Alveolata</taxon>
        <taxon>Colpodellida</taxon>
        <taxon>Vitrellaceae</taxon>
        <taxon>Vitrella</taxon>
    </lineage>
</organism>
<dbReference type="SUPFAM" id="SSF55961">
    <property type="entry name" value="Bet v1-like"/>
    <property type="match status" value="1"/>
</dbReference>
<gene>
    <name evidence="2" type="ORF">Vbra_16337</name>
</gene>
<feature type="region of interest" description="Disordered" evidence="1">
    <location>
        <begin position="1"/>
        <end position="30"/>
    </location>
</feature>
<dbReference type="InParanoid" id="A0A0G4FVR0"/>